<dbReference type="EMBL" id="KQ257468">
    <property type="protein sequence ID" value="KNC96571.1"/>
    <property type="molecule type" value="Genomic_DNA"/>
</dbReference>
<sequence length="189" mass="21361">MKVAKLGNTSGAPCIAIQLGAKLKQGEHEDCHRNGNNVVSRPSNLESTHASYNLHACHIQNKTDEEWDRSEYTLYIGFDVGHGFFDDPTILPKIDEFLKSLVVDKPLKFKYIRLPYSYGWVTYIWNALFALAIRDGTDFFFQVNDDLALKGTKWSTYFVDALEKNNGFGVAGPWDPRHNGRLLTQAFAG</sequence>
<dbReference type="SUPFAM" id="SSF53448">
    <property type="entry name" value="Nucleotide-diphospho-sugar transferases"/>
    <property type="match status" value="1"/>
</dbReference>
<gene>
    <name evidence="1" type="ORF">SPPG_08158</name>
</gene>
<dbReference type="AlphaFoldDB" id="A0A0L0H6S8"/>
<dbReference type="RefSeq" id="XP_016604611.1">
    <property type="nucleotide sequence ID" value="XM_016756314.1"/>
</dbReference>
<evidence type="ECO:0000313" key="2">
    <source>
        <dbReference type="Proteomes" id="UP000053201"/>
    </source>
</evidence>
<dbReference type="InterPro" id="IPR029044">
    <property type="entry name" value="Nucleotide-diphossugar_trans"/>
</dbReference>
<dbReference type="GeneID" id="27691335"/>
<dbReference type="Proteomes" id="UP000053201">
    <property type="component" value="Unassembled WGS sequence"/>
</dbReference>
<protein>
    <submittedName>
        <fullName evidence="1">Uncharacterized protein</fullName>
    </submittedName>
</protein>
<evidence type="ECO:0000313" key="1">
    <source>
        <dbReference type="EMBL" id="KNC96571.1"/>
    </source>
</evidence>
<name>A0A0L0H6S8_SPIPD</name>
<accession>A0A0L0H6S8</accession>
<proteinExistence type="predicted"/>
<dbReference type="OrthoDB" id="10248979at2759"/>
<keyword evidence="2" id="KW-1185">Reference proteome</keyword>
<dbReference type="VEuPathDB" id="FungiDB:SPPG_08158"/>
<dbReference type="InParanoid" id="A0A0L0H6S8"/>
<reference evidence="1 2" key="1">
    <citation type="submission" date="2009-08" db="EMBL/GenBank/DDBJ databases">
        <title>The Genome Sequence of Spizellomyces punctatus strain DAOM BR117.</title>
        <authorList>
            <consortium name="The Broad Institute Genome Sequencing Platform"/>
            <person name="Russ C."/>
            <person name="Cuomo C."/>
            <person name="Shea T."/>
            <person name="Young S.K."/>
            <person name="Zeng Q."/>
            <person name="Koehrsen M."/>
            <person name="Haas B."/>
            <person name="Borodovsky M."/>
            <person name="Guigo R."/>
            <person name="Alvarado L."/>
            <person name="Berlin A."/>
            <person name="Bochicchio J."/>
            <person name="Borenstein D."/>
            <person name="Chapman S."/>
            <person name="Chen Z."/>
            <person name="Engels R."/>
            <person name="Freedman E."/>
            <person name="Gellesch M."/>
            <person name="Goldberg J."/>
            <person name="Griggs A."/>
            <person name="Gujja S."/>
            <person name="Heiman D."/>
            <person name="Hepburn T."/>
            <person name="Howarth C."/>
            <person name="Jen D."/>
            <person name="Larson L."/>
            <person name="Lewis B."/>
            <person name="Mehta T."/>
            <person name="Park D."/>
            <person name="Pearson M."/>
            <person name="Roberts A."/>
            <person name="Saif S."/>
            <person name="Shenoy N."/>
            <person name="Sisk P."/>
            <person name="Stolte C."/>
            <person name="Sykes S."/>
            <person name="Thomson T."/>
            <person name="Walk T."/>
            <person name="White J."/>
            <person name="Yandava C."/>
            <person name="Burger G."/>
            <person name="Gray M.W."/>
            <person name="Holland P.W.H."/>
            <person name="King N."/>
            <person name="Lang F.B.F."/>
            <person name="Roger A.J."/>
            <person name="Ruiz-Trillo I."/>
            <person name="Lander E."/>
            <person name="Nusbaum C."/>
        </authorList>
    </citation>
    <scope>NUCLEOTIDE SEQUENCE [LARGE SCALE GENOMIC DNA]</scope>
    <source>
        <strain evidence="1 2">DAOM BR117</strain>
    </source>
</reference>
<organism evidence="1 2">
    <name type="scientific">Spizellomyces punctatus (strain DAOM BR117)</name>
    <dbReference type="NCBI Taxonomy" id="645134"/>
    <lineage>
        <taxon>Eukaryota</taxon>
        <taxon>Fungi</taxon>
        <taxon>Fungi incertae sedis</taxon>
        <taxon>Chytridiomycota</taxon>
        <taxon>Chytridiomycota incertae sedis</taxon>
        <taxon>Chytridiomycetes</taxon>
        <taxon>Spizellomycetales</taxon>
        <taxon>Spizellomycetaceae</taxon>
        <taxon>Spizellomyces</taxon>
    </lineage>
</organism>